<feature type="compositionally biased region" description="Low complexity" evidence="5">
    <location>
        <begin position="1310"/>
        <end position="1321"/>
    </location>
</feature>
<feature type="compositionally biased region" description="Polar residues" evidence="5">
    <location>
        <begin position="1340"/>
        <end position="1360"/>
    </location>
</feature>
<dbReference type="InterPro" id="IPR011011">
    <property type="entry name" value="Znf_FYVE_PHD"/>
</dbReference>
<keyword evidence="1" id="KW-0479">Metal-binding</keyword>
<dbReference type="Gene3D" id="1.10.10.10">
    <property type="entry name" value="Winged helix-like DNA-binding domain superfamily/Winged helix DNA-binding domain"/>
    <property type="match status" value="1"/>
</dbReference>
<dbReference type="STRING" id="1661398.A0A482VDG4"/>
<name>A0A482VDG4_ASBVE</name>
<dbReference type="InterPro" id="IPR013083">
    <property type="entry name" value="Znf_RING/FYVE/PHD"/>
</dbReference>
<evidence type="ECO:0000256" key="2">
    <source>
        <dbReference type="ARBA" id="ARBA00022771"/>
    </source>
</evidence>
<evidence type="ECO:0000313" key="8">
    <source>
        <dbReference type="EMBL" id="RZB49897.1"/>
    </source>
</evidence>
<reference evidence="8 9" key="1">
    <citation type="submission" date="2017-03" db="EMBL/GenBank/DDBJ databases">
        <title>Genome of the blue death feigning beetle - Asbolus verrucosus.</title>
        <authorList>
            <person name="Rider S.D."/>
        </authorList>
    </citation>
    <scope>NUCLEOTIDE SEQUENCE [LARGE SCALE GENOMIC DNA]</scope>
    <source>
        <strain evidence="8">Butters</strain>
        <tissue evidence="8">Head and leg muscle</tissue>
    </source>
</reference>
<dbReference type="InterPro" id="IPR017455">
    <property type="entry name" value="Znf_FYVE-rel"/>
</dbReference>
<evidence type="ECO:0000256" key="1">
    <source>
        <dbReference type="ARBA" id="ARBA00022723"/>
    </source>
</evidence>
<dbReference type="PROSITE" id="PS50186">
    <property type="entry name" value="DEP"/>
    <property type="match status" value="1"/>
</dbReference>
<gene>
    <name evidence="8" type="ORF">BDFB_004283</name>
</gene>
<dbReference type="SMART" id="SM00049">
    <property type="entry name" value="DEP"/>
    <property type="match status" value="1"/>
</dbReference>
<dbReference type="InterPro" id="IPR036388">
    <property type="entry name" value="WH-like_DNA-bd_sf"/>
</dbReference>
<dbReference type="InterPro" id="IPR043548">
    <property type="entry name" value="PIKfyve"/>
</dbReference>
<dbReference type="PROSITE" id="PS50178">
    <property type="entry name" value="ZF_FYVE"/>
    <property type="match status" value="1"/>
</dbReference>
<proteinExistence type="predicted"/>
<dbReference type="OrthoDB" id="158357at2759"/>
<evidence type="ECO:0000313" key="9">
    <source>
        <dbReference type="Proteomes" id="UP000292052"/>
    </source>
</evidence>
<dbReference type="FunFam" id="3.50.7.10:FF:000007">
    <property type="entry name" value="1-phosphatidylinositol 3-phosphate 5-kinase isoform X1"/>
    <property type="match status" value="1"/>
</dbReference>
<dbReference type="InterPro" id="IPR027409">
    <property type="entry name" value="GroEL-like_apical_dom_sf"/>
</dbReference>
<dbReference type="GO" id="GO:0035556">
    <property type="term" value="P:intracellular signal transduction"/>
    <property type="evidence" value="ECO:0007669"/>
    <property type="project" value="InterPro"/>
</dbReference>
<dbReference type="GO" id="GO:0008270">
    <property type="term" value="F:zinc ion binding"/>
    <property type="evidence" value="ECO:0007669"/>
    <property type="project" value="UniProtKB-KW"/>
</dbReference>
<organism evidence="8 9">
    <name type="scientific">Asbolus verrucosus</name>
    <name type="common">Desert ironclad beetle</name>
    <dbReference type="NCBI Taxonomy" id="1661398"/>
    <lineage>
        <taxon>Eukaryota</taxon>
        <taxon>Metazoa</taxon>
        <taxon>Ecdysozoa</taxon>
        <taxon>Arthropoda</taxon>
        <taxon>Hexapoda</taxon>
        <taxon>Insecta</taxon>
        <taxon>Pterygota</taxon>
        <taxon>Neoptera</taxon>
        <taxon>Endopterygota</taxon>
        <taxon>Coleoptera</taxon>
        <taxon>Polyphaga</taxon>
        <taxon>Cucujiformia</taxon>
        <taxon>Tenebrionidae</taxon>
        <taxon>Pimeliinae</taxon>
        <taxon>Asbolus</taxon>
    </lineage>
</organism>
<dbReference type="GO" id="GO:0005524">
    <property type="term" value="F:ATP binding"/>
    <property type="evidence" value="ECO:0007669"/>
    <property type="project" value="InterPro"/>
</dbReference>
<dbReference type="Pfam" id="PF01363">
    <property type="entry name" value="FYVE"/>
    <property type="match status" value="1"/>
</dbReference>
<feature type="region of interest" description="Disordered" evidence="5">
    <location>
        <begin position="1497"/>
        <end position="1516"/>
    </location>
</feature>
<feature type="region of interest" description="Disordered" evidence="5">
    <location>
        <begin position="1277"/>
        <end position="1322"/>
    </location>
</feature>
<keyword evidence="9" id="KW-1185">Reference proteome</keyword>
<dbReference type="SMART" id="SM00064">
    <property type="entry name" value="FYVE"/>
    <property type="match status" value="1"/>
</dbReference>
<dbReference type="InterPro" id="IPR000306">
    <property type="entry name" value="Znf_FYVE"/>
</dbReference>
<dbReference type="SUPFAM" id="SSF52029">
    <property type="entry name" value="GroEL apical domain-like"/>
    <property type="match status" value="1"/>
</dbReference>
<evidence type="ECO:0000259" key="7">
    <source>
        <dbReference type="PROSITE" id="PS50186"/>
    </source>
</evidence>
<dbReference type="CDD" id="cd03334">
    <property type="entry name" value="Fab1_TCP"/>
    <property type="match status" value="1"/>
</dbReference>
<accession>A0A482VDG4</accession>
<dbReference type="GO" id="GO:0052810">
    <property type="term" value="F:1-phosphatidylinositol-5-kinase activity"/>
    <property type="evidence" value="ECO:0007669"/>
    <property type="project" value="TreeGrafter"/>
</dbReference>
<dbReference type="InterPro" id="IPR000591">
    <property type="entry name" value="DEP_dom"/>
</dbReference>
<keyword evidence="8" id="KW-0418">Kinase</keyword>
<comment type="caution">
    <text evidence="8">The sequence shown here is derived from an EMBL/GenBank/DDBJ whole genome shotgun (WGS) entry which is preliminary data.</text>
</comment>
<dbReference type="GO" id="GO:0012506">
    <property type="term" value="C:vesicle membrane"/>
    <property type="evidence" value="ECO:0007669"/>
    <property type="project" value="TreeGrafter"/>
</dbReference>
<dbReference type="GO" id="GO:0031410">
    <property type="term" value="C:cytoplasmic vesicle"/>
    <property type="evidence" value="ECO:0007669"/>
    <property type="project" value="TreeGrafter"/>
</dbReference>
<dbReference type="GO" id="GO:0090385">
    <property type="term" value="P:phagosome-lysosome fusion"/>
    <property type="evidence" value="ECO:0007669"/>
    <property type="project" value="TreeGrafter"/>
</dbReference>
<feature type="domain" description="FYVE-type" evidence="6">
    <location>
        <begin position="120"/>
        <end position="156"/>
    </location>
</feature>
<feature type="compositionally biased region" description="Polar residues" evidence="5">
    <location>
        <begin position="1290"/>
        <end position="1302"/>
    </location>
</feature>
<feature type="region of interest" description="Disordered" evidence="5">
    <location>
        <begin position="1337"/>
        <end position="1361"/>
    </location>
</feature>
<evidence type="ECO:0000259" key="6">
    <source>
        <dbReference type="PROSITE" id="PS50178"/>
    </source>
</evidence>
<dbReference type="EMBL" id="QDEB01111184">
    <property type="protein sequence ID" value="RZB49897.1"/>
    <property type="molecule type" value="Genomic_DNA"/>
</dbReference>
<dbReference type="Gene3D" id="3.50.7.10">
    <property type="entry name" value="GroEL"/>
    <property type="match status" value="1"/>
</dbReference>
<dbReference type="CDD" id="cd04448">
    <property type="entry name" value="DEP_PIKfyve"/>
    <property type="match status" value="1"/>
</dbReference>
<dbReference type="GO" id="GO:1903426">
    <property type="term" value="P:regulation of reactive oxygen species biosynthetic process"/>
    <property type="evidence" value="ECO:0007669"/>
    <property type="project" value="TreeGrafter"/>
</dbReference>
<feature type="compositionally biased region" description="Basic and acidic residues" evidence="5">
    <location>
        <begin position="1277"/>
        <end position="1289"/>
    </location>
</feature>
<dbReference type="PANTHER" id="PTHR46715">
    <property type="entry name" value="1-PHOSPHATIDYLINOSITOL 3-PHOSPHATE 5-KINASE"/>
    <property type="match status" value="1"/>
</dbReference>
<dbReference type="FunFam" id="1.10.10.10:FF:001257">
    <property type="entry name" value="FYVE finger-containing phosphoinositide kinase, fyv1, putative"/>
    <property type="match status" value="1"/>
</dbReference>
<feature type="domain" description="DEP" evidence="7">
    <location>
        <begin position="250"/>
        <end position="324"/>
    </location>
</feature>
<evidence type="ECO:0000256" key="3">
    <source>
        <dbReference type="ARBA" id="ARBA00022833"/>
    </source>
</evidence>
<keyword evidence="2 4" id="KW-0863">Zinc-finger</keyword>
<feature type="compositionally biased region" description="Basic and acidic residues" evidence="5">
    <location>
        <begin position="1460"/>
        <end position="1474"/>
    </location>
</feature>
<keyword evidence="8" id="KW-0808">Transferase</keyword>
<dbReference type="Gene3D" id="3.30.40.10">
    <property type="entry name" value="Zinc/RING finger domain, C3HC4 (zinc finger)"/>
    <property type="match status" value="1"/>
</dbReference>
<feature type="region of interest" description="Disordered" evidence="5">
    <location>
        <begin position="1451"/>
        <end position="1477"/>
    </location>
</feature>
<evidence type="ECO:0000256" key="5">
    <source>
        <dbReference type="SAM" id="MobiDB-lite"/>
    </source>
</evidence>
<dbReference type="InterPro" id="IPR036390">
    <property type="entry name" value="WH_DNA-bd_sf"/>
</dbReference>
<dbReference type="GO" id="GO:0032438">
    <property type="term" value="P:melanosome organization"/>
    <property type="evidence" value="ECO:0007669"/>
    <property type="project" value="TreeGrafter"/>
</dbReference>
<dbReference type="SUPFAM" id="SSF46785">
    <property type="entry name" value="Winged helix' DNA-binding domain"/>
    <property type="match status" value="1"/>
</dbReference>
<protein>
    <submittedName>
        <fullName evidence="8">1-phosphatidylinositol 3-phosphate 5-kinase</fullName>
    </submittedName>
</protein>
<dbReference type="FunFam" id="3.30.40.10:FF:000057">
    <property type="entry name" value="1-phosphatidylinositol 3-phosphate 5-kinase isoform X1"/>
    <property type="match status" value="1"/>
</dbReference>
<dbReference type="SUPFAM" id="SSF57903">
    <property type="entry name" value="FYVE/PHD zinc finger"/>
    <property type="match status" value="1"/>
</dbReference>
<evidence type="ECO:0000256" key="4">
    <source>
        <dbReference type="PROSITE-ProRule" id="PRU00091"/>
    </source>
</evidence>
<dbReference type="GO" id="GO:0000285">
    <property type="term" value="F:1-phosphatidylinositol-3-phosphate 5-kinase activity"/>
    <property type="evidence" value="ECO:0007669"/>
    <property type="project" value="InterPro"/>
</dbReference>
<dbReference type="PANTHER" id="PTHR46715:SF1">
    <property type="entry name" value="1-PHOSPHATIDYLINOSITOL 3-PHOSPHATE 5-KINASE"/>
    <property type="match status" value="1"/>
</dbReference>
<dbReference type="InterPro" id="IPR002423">
    <property type="entry name" value="Cpn60/GroEL/TCP-1"/>
</dbReference>
<dbReference type="InterPro" id="IPR037378">
    <property type="entry name" value="PIKfyve_DEP"/>
</dbReference>
<keyword evidence="3" id="KW-0862">Zinc</keyword>
<sequence length="1557" mass="176633">MSKNLQSPTKLTEFGPIQSEEKPQSVGQFITKIFKFNKVLTPEDQSLGVAQNSDNISQESLPTWAIDASSDSTSTVYHVDVNEGRSLPNVLKRISNLLALKSNNLQDYADTELKQYWMPDSVSKECYECCEKFTTFRRRHHCRVCGQIFCSQCCNQQIPGKIFGCTGDLRSKFGNAALSPTTAQQDSAAQNLNKDSLEVGNILRRKISVGYQEEKFALGQSNIYLTTEEKCKALQNSVSLRALFEEISRSTTGIPLGTHRYRLRTYTDCFLGSELVDWLIYQQKANTRIQAAAICQALLEGGYIECVSDPCSFVDGYALYKPGHFISPEISASHSYFDAPHQEEPIWVQQIPQESSTTDSDNEQVSSMKNRGQLASSSSYLLDLNVEASTVYLSRPPPSTYSMQSSDSNDLSCCDAEITKVRTSEQREFVPEAGWHHASALREENGEKLAYNLLAEAYQQHEQSLLKQLLSASSLSLSWLDIIISLCHEIINVIRPDKNHDAEDLDIRHYIKFKKLSGGLRNDTKLISGIVCSKNVAHKGMSTEIDNPKILLLQCSIVYQRTEGRLMSLEPVLMQEHEYLRHVAARIVALQPNIVLVHRNVSRLAQDLLRQHGITLVHNVKQTILDQLARCTEADLVTAVDAHIGRPRLGTCKKFYLKSFDIDKGGAKTLMFFEGLPMTHLGGTVLLRGAPKNELARLEKVASFFLFATYNWRLEKSFLMDEFAQPPNSTCEFLDDSKENSPTLPTVETALNENNKSNNRVYSYDNIMKYNEDDVFVKDTNLKNTESKIIESNSHSSGNNEGKKMNTETVDDFTDPLQSYNVDEEIPEVREKLSVAELPFSNSFRKSLDDTILCISPYLMFYVPYLETEVGRKCKLRKFFPSEVYFSEQFNNNTKIKIVKELDDDVKEPNHHQTKPLHPFLVTKITTSVDNNDIQAMLAHFRACGGSYEKKEILCKSVATPEEGILKNKEKNHINKQDVLDINNHQRLSVLFCSFSHESTNSPAIVNMNFYGSNDIPLGCFLERYCFRSSYNCPSKPCDTPMIKHIRRFVHNAGCVSISLNNFENEFAEENIVMWTWCTKCQGVSPVVPMSADTWSFSFAKYLELKFYGGLYSRRGNTPCGHSLHHDHYQYFGYKNSVASFKYTSIQIWEISLPPPIIDIQYDTDKHQSEMIDEIRTMAQKGHEIYSLILEKLSCMPAELEGLGSLKQLLLKEQAQFKQKIEDVQLKLTSPTIENRHFEETDLYIAYWKISDSLIRIKRLIVESVESWNLRLSETARKRDNDKKKDRSSYTDLESPTIPESKTLSDTDISHSNSSDNTQSSVVMTKKIKSFDQSEGDVEVNSSFSPKCHQRSQSDGTVMSHNKDQLEAKKDSDKKTVKNMFSQLLPSSTALTLIPNPFNAQDHYTLPTGVSVPIVVYESEPSSIIAYALNSYDYKKSFEELIMKKINAEQTPSPVVKRKSQNDKDKSDTNDDKASGLLGFLRNKDSKNDLSPIVNTLTPDFNQSPDTLHPEKTEDAKKSKNLHIEVQFQDANCNFFCRVYFAEKFANLRGMVLPMIV</sequence>
<dbReference type="Proteomes" id="UP000292052">
    <property type="component" value="Unassembled WGS sequence"/>
</dbReference>
<feature type="compositionally biased region" description="Polar residues" evidence="5">
    <location>
        <begin position="1497"/>
        <end position="1506"/>
    </location>
</feature>
<dbReference type="Pfam" id="PF00118">
    <property type="entry name" value="Cpn60_TCP1"/>
    <property type="match status" value="1"/>
</dbReference>
<dbReference type="CDD" id="cd15725">
    <property type="entry name" value="FYVE_PIKfyve_Fab1"/>
    <property type="match status" value="1"/>
</dbReference>
<dbReference type="Pfam" id="PF00610">
    <property type="entry name" value="DEP"/>
    <property type="match status" value="1"/>
</dbReference>